<dbReference type="InterPro" id="IPR027417">
    <property type="entry name" value="P-loop_NTPase"/>
</dbReference>
<reference evidence="1 3" key="1">
    <citation type="submission" date="2013-12" db="EMBL/GenBank/DDBJ databases">
        <title>The complete genome sequence of Methanobacterium sp. BRM9.</title>
        <authorList>
            <consortium name="Pastoral Greenhouse Gas Research Consortium"/>
            <person name="Kelly W.J."/>
            <person name="Leahy S.C."/>
            <person name="Perry R."/>
            <person name="Li D."/>
            <person name="Altermann E."/>
            <person name="Lambie S.C."/>
            <person name="Attwood G.T."/>
        </authorList>
    </citation>
    <scope>NUCLEOTIDE SEQUENCE [LARGE SCALE GENOMIC DNA]</scope>
    <source>
        <strain evidence="1 3">BRM9</strain>
    </source>
</reference>
<dbReference type="Proteomes" id="UP000606900">
    <property type="component" value="Unassembled WGS sequence"/>
</dbReference>
<evidence type="ECO:0000313" key="2">
    <source>
        <dbReference type="EMBL" id="MBF4473937.1"/>
    </source>
</evidence>
<evidence type="ECO:0000313" key="1">
    <source>
        <dbReference type="EMBL" id="AIS32360.1"/>
    </source>
</evidence>
<dbReference type="Gene3D" id="3.40.50.300">
    <property type="entry name" value="P-loop containing nucleotide triphosphate hydrolases"/>
    <property type="match status" value="1"/>
</dbReference>
<dbReference type="GeneID" id="24792712"/>
<evidence type="ECO:0000313" key="3">
    <source>
        <dbReference type="Proteomes" id="UP000029661"/>
    </source>
</evidence>
<accession>A0A089ZGS0</accession>
<dbReference type="EMBL" id="JADIIL010000003">
    <property type="protein sequence ID" value="MBF4473937.1"/>
    <property type="molecule type" value="Genomic_DNA"/>
</dbReference>
<dbReference type="RefSeq" id="WP_048085342.1">
    <property type="nucleotide sequence ID" value="NZ_CP006933.1"/>
</dbReference>
<protein>
    <submittedName>
        <fullName evidence="1">Uncharacterized protein</fullName>
    </submittedName>
</protein>
<dbReference type="KEGG" id="mfc:BRM9_1546"/>
<proteinExistence type="predicted"/>
<dbReference type="EMBL" id="CP006933">
    <property type="protein sequence ID" value="AIS32360.1"/>
    <property type="molecule type" value="Genomic_DNA"/>
</dbReference>
<organism evidence="1 3">
    <name type="scientific">Methanobacterium formicicum</name>
    <dbReference type="NCBI Taxonomy" id="2162"/>
    <lineage>
        <taxon>Archaea</taxon>
        <taxon>Methanobacteriati</taxon>
        <taxon>Methanobacteriota</taxon>
        <taxon>Methanomada group</taxon>
        <taxon>Methanobacteria</taxon>
        <taxon>Methanobacteriales</taxon>
        <taxon>Methanobacteriaceae</taxon>
        <taxon>Methanobacterium</taxon>
    </lineage>
</organism>
<sequence length="534" mass="62643">MVNTNIMDNRYRLFGETTPAEQFRKEWADYLENNNLEGRIILNNAPNRIGKTITTLKSLEKTDAKILYLADRHNHISEVEATLNNPRVVHWWGMRKLCQQKDNPSYNFLIENHVPAGFTCQSCMYKKECPYWMQWHINEDSIVGAPKELLPTKYVSKNDWDYIIFDEIIDKAQRVEPYCKPIKNETMDSHNLTLLKITYDILKDIIGDQTTADEETLSYFKEELKDINSNYLPRLIRQIKYEGHIDNDIKPVLGLMSRFRSTVEWLELCAEHGFKTHFYKPYLYDVLDLQNKYQSNVILLNTSLKNQFYEKMVSNYQYQLPTVEEFPFHFENKNSLLLHYNYKARSCSKIGLDNYGAEIYIMAKNLIRFGNKKGLKTGIITFKNQNHIFTKETDVVSYFGGHQGSNTFDDVDLLIILGTYHINPDGLYQKYFMLTNQLLIDDPARWNNFQHINGARITLSDNTLLNELKLYKLNEEHGQAIFRSGAHVQNGKIVIVFGYVPEDVTNILEYNKFRTEKGAKISISKWLKKTKHHK</sequence>
<gene>
    <name evidence="1" type="ORF">BRM9_1546</name>
    <name evidence="2" type="ORF">ISP06_00490</name>
</gene>
<reference evidence="2" key="2">
    <citation type="submission" date="2020-10" db="EMBL/GenBank/DDBJ databases">
        <title>Dehalococcoides mccartyi of a TCE/Cr reducing biochatode.</title>
        <authorList>
            <person name="Matturro B."/>
        </authorList>
    </citation>
    <scope>NUCLEOTIDE SEQUENCE</scope>
    <source>
        <strain evidence="2">Bin2</strain>
    </source>
</reference>
<dbReference type="Proteomes" id="UP000029661">
    <property type="component" value="Chromosome"/>
</dbReference>
<dbReference type="AlphaFoldDB" id="A0A089ZGS0"/>
<name>A0A089ZGS0_METFO</name>